<protein>
    <recommendedName>
        <fullName evidence="2">LTD domain-containing protein</fullName>
    </recommendedName>
</protein>
<dbReference type="SUPFAM" id="SSF74853">
    <property type="entry name" value="Lamin A/C globular tail domain"/>
    <property type="match status" value="1"/>
</dbReference>
<feature type="compositionally biased region" description="Low complexity" evidence="1">
    <location>
        <begin position="221"/>
        <end position="294"/>
    </location>
</feature>
<evidence type="ECO:0000313" key="4">
    <source>
        <dbReference type="Proteomes" id="UP000176923"/>
    </source>
</evidence>
<evidence type="ECO:0000256" key="1">
    <source>
        <dbReference type="SAM" id="MobiDB-lite"/>
    </source>
</evidence>
<proteinExistence type="predicted"/>
<dbReference type="Pfam" id="PF00932">
    <property type="entry name" value="LTD"/>
    <property type="match status" value="1"/>
</dbReference>
<gene>
    <name evidence="3" type="ORF">A3D77_05585</name>
</gene>
<dbReference type="AlphaFoldDB" id="A0A1F5ZLJ4"/>
<feature type="region of interest" description="Disordered" evidence="1">
    <location>
        <begin position="147"/>
        <end position="296"/>
    </location>
</feature>
<feature type="domain" description="LTD" evidence="2">
    <location>
        <begin position="24"/>
        <end position="174"/>
    </location>
</feature>
<organism evidence="3 4">
    <name type="scientific">Candidatus Gottesmanbacteria bacterium RIFCSPHIGHO2_02_FULL_39_11</name>
    <dbReference type="NCBI Taxonomy" id="1798382"/>
    <lineage>
        <taxon>Bacteria</taxon>
        <taxon>Candidatus Gottesmaniibacteriota</taxon>
    </lineage>
</organism>
<evidence type="ECO:0000259" key="2">
    <source>
        <dbReference type="PROSITE" id="PS51841"/>
    </source>
</evidence>
<dbReference type="InterPro" id="IPR036415">
    <property type="entry name" value="Lamin_tail_dom_sf"/>
</dbReference>
<dbReference type="InterPro" id="IPR001322">
    <property type="entry name" value="Lamin_tail_dom"/>
</dbReference>
<comment type="caution">
    <text evidence="3">The sequence shown here is derived from an EMBL/GenBank/DDBJ whole genome shotgun (WGS) entry which is preliminary data.</text>
</comment>
<name>A0A1F5ZLJ4_9BACT</name>
<dbReference type="Proteomes" id="UP000176923">
    <property type="component" value="Unassembled WGS sequence"/>
</dbReference>
<feature type="compositionally biased region" description="Acidic residues" evidence="1">
    <location>
        <begin position="181"/>
        <end position="196"/>
    </location>
</feature>
<dbReference type="STRING" id="1798382.A3D77_05585"/>
<dbReference type="EMBL" id="MFJL01000038">
    <property type="protein sequence ID" value="OGG13301.1"/>
    <property type="molecule type" value="Genomic_DNA"/>
</dbReference>
<sequence length="336" mass="35591">MAKASLPIGFAILLTVLLGIVFLPKFSHPIFSAADHVVISEIMVGKSGTGNADNEFIELYNSTNSDVNLTGWRLRRRAGSTDANLIASMSGIIPSHGFFLITSPESSSSDSADLLYGTASRIAANNAVFLYRDAGTTLVDLVGMGSGTSSESATADNPDPDTSIERKAKLTSTSDTMEIGGADELEGNGEDTDNNENDFVTRDNPEPQNSQSAIEPPLNPTPSETPTLTPTTTPTITPTGNPTETPTSTPTPTETPTITPTNTPTFTPTPTVTTTPLNSPTPTLTETPTLTPSPTGLPNPFPFTNISLLCDVTYKTIHTQFITIQFPQILCRVVRS</sequence>
<dbReference type="PROSITE" id="PS51841">
    <property type="entry name" value="LTD"/>
    <property type="match status" value="1"/>
</dbReference>
<evidence type="ECO:0000313" key="3">
    <source>
        <dbReference type="EMBL" id="OGG13301.1"/>
    </source>
</evidence>
<reference evidence="3 4" key="1">
    <citation type="journal article" date="2016" name="Nat. Commun.">
        <title>Thousands of microbial genomes shed light on interconnected biogeochemical processes in an aquifer system.</title>
        <authorList>
            <person name="Anantharaman K."/>
            <person name="Brown C.T."/>
            <person name="Hug L.A."/>
            <person name="Sharon I."/>
            <person name="Castelle C.J."/>
            <person name="Probst A.J."/>
            <person name="Thomas B.C."/>
            <person name="Singh A."/>
            <person name="Wilkins M.J."/>
            <person name="Karaoz U."/>
            <person name="Brodie E.L."/>
            <person name="Williams K.H."/>
            <person name="Hubbard S.S."/>
            <person name="Banfield J.F."/>
        </authorList>
    </citation>
    <scope>NUCLEOTIDE SEQUENCE [LARGE SCALE GENOMIC DNA]</scope>
</reference>
<accession>A0A1F5ZLJ4</accession>
<dbReference type="Gene3D" id="2.60.40.1260">
    <property type="entry name" value="Lamin Tail domain"/>
    <property type="match status" value="1"/>
</dbReference>